<gene>
    <name evidence="1" type="ORF">L2737_18310</name>
</gene>
<evidence type="ECO:0000313" key="1">
    <source>
        <dbReference type="EMBL" id="MCL1047257.1"/>
    </source>
</evidence>
<dbReference type="Pfam" id="PF03891">
    <property type="entry name" value="DUF333"/>
    <property type="match status" value="1"/>
</dbReference>
<protein>
    <submittedName>
        <fullName evidence="1">DUF333 domain-containing protein</fullName>
    </submittedName>
</protein>
<reference evidence="1 2" key="1">
    <citation type="submission" date="2022-01" db="EMBL/GenBank/DDBJ databases">
        <title>Whole genome-based taxonomy of the Shewanellaceae.</title>
        <authorList>
            <person name="Martin-Rodriguez A.J."/>
        </authorList>
    </citation>
    <scope>NUCLEOTIDE SEQUENCE [LARGE SCALE GENOMIC DNA]</scope>
    <source>
        <strain evidence="1 2">DSM 24955</strain>
    </source>
</reference>
<dbReference type="PANTHER" id="PTHR38008">
    <property type="entry name" value="HEMOLYSIN-RELATED"/>
    <property type="match status" value="1"/>
</dbReference>
<dbReference type="RefSeq" id="WP_248956690.1">
    <property type="nucleotide sequence ID" value="NZ_JAKIKU010000012.1"/>
</dbReference>
<sequence>MFEQLTIVNIAYCTNKLARIYLWYPFTALFARTPTSKLNNCKLLSYVVILCGLSACSGDEIKPLHMSNPAADYCVDKDGTLETIKHINGDVSLCTLPDGEVIEQWELFRRDHQQS</sequence>
<accession>A0ABT0KTU5</accession>
<dbReference type="EMBL" id="JAKIKU010000012">
    <property type="protein sequence ID" value="MCL1047257.1"/>
    <property type="molecule type" value="Genomic_DNA"/>
</dbReference>
<dbReference type="InterPro" id="IPR005590">
    <property type="entry name" value="DUF333"/>
</dbReference>
<evidence type="ECO:0000313" key="2">
    <source>
        <dbReference type="Proteomes" id="UP001202134"/>
    </source>
</evidence>
<dbReference type="PANTHER" id="PTHR38008:SF2">
    <property type="entry name" value="HEMOLYSIN"/>
    <property type="match status" value="1"/>
</dbReference>
<keyword evidence="2" id="KW-1185">Reference proteome</keyword>
<proteinExistence type="predicted"/>
<dbReference type="Proteomes" id="UP001202134">
    <property type="component" value="Unassembled WGS sequence"/>
</dbReference>
<organism evidence="1 2">
    <name type="scientific">Shewanella electrodiphila</name>
    <dbReference type="NCBI Taxonomy" id="934143"/>
    <lineage>
        <taxon>Bacteria</taxon>
        <taxon>Pseudomonadati</taxon>
        <taxon>Pseudomonadota</taxon>
        <taxon>Gammaproteobacteria</taxon>
        <taxon>Alteromonadales</taxon>
        <taxon>Shewanellaceae</taxon>
        <taxon>Shewanella</taxon>
    </lineage>
</organism>
<name>A0ABT0KTU5_9GAMM</name>
<comment type="caution">
    <text evidence="1">The sequence shown here is derived from an EMBL/GenBank/DDBJ whole genome shotgun (WGS) entry which is preliminary data.</text>
</comment>